<evidence type="ECO:0000313" key="3">
    <source>
        <dbReference type="Proteomes" id="UP000284123"/>
    </source>
</evidence>
<proteinExistence type="predicted"/>
<comment type="caution">
    <text evidence="1">The sequence shown here is derived from an EMBL/GenBank/DDBJ whole genome shotgun (WGS) entry which is preliminary data.</text>
</comment>
<dbReference type="Proteomes" id="UP000284123">
    <property type="component" value="Unassembled WGS sequence"/>
</dbReference>
<dbReference type="Proteomes" id="UP000285532">
    <property type="component" value="Unassembled WGS sequence"/>
</dbReference>
<evidence type="ECO:0000313" key="4">
    <source>
        <dbReference type="Proteomes" id="UP000285532"/>
    </source>
</evidence>
<dbReference type="EMBL" id="LKGI01000017">
    <property type="protein sequence ID" value="RNE33899.1"/>
    <property type="molecule type" value="Genomic_DNA"/>
</dbReference>
<organism evidence="1 4">
    <name type="scientific">Lacticaseibacillus paracasei</name>
    <name type="common">Lactobacillus paracasei</name>
    <dbReference type="NCBI Taxonomy" id="1597"/>
    <lineage>
        <taxon>Bacteria</taxon>
        <taxon>Bacillati</taxon>
        <taxon>Bacillota</taxon>
        <taxon>Bacilli</taxon>
        <taxon>Lactobacillales</taxon>
        <taxon>Lactobacillaceae</taxon>
        <taxon>Lacticaseibacillus</taxon>
    </lineage>
</organism>
<evidence type="ECO:0000313" key="1">
    <source>
        <dbReference type="EMBL" id="RND81578.1"/>
    </source>
</evidence>
<name>A0A422M384_LACPA</name>
<evidence type="ECO:0000313" key="2">
    <source>
        <dbReference type="EMBL" id="RNE33899.1"/>
    </source>
</evidence>
<accession>A0A422M384</accession>
<dbReference type="EMBL" id="LKFU01000117">
    <property type="protein sequence ID" value="RND81578.1"/>
    <property type="molecule type" value="Genomic_DNA"/>
</dbReference>
<reference evidence="3 4" key="1">
    <citation type="journal article" date="2018" name="Front. Microbiol.">
        <title>Conversion of Methionine to Cysteine in Lactobacillus paracasei Depends on the Highly Mobile cysK-ctl-cysE Gene Cluster.</title>
        <authorList>
            <person name="Wuthrich D."/>
            <person name="Irmler S."/>
            <person name="Berthoud H."/>
            <person name="Guggenbuhl B."/>
            <person name="Eugster E."/>
            <person name="Bruggmann R."/>
        </authorList>
    </citation>
    <scope>NUCLEOTIDE SEQUENCE [LARGE SCALE GENOMIC DNA]</scope>
    <source>
        <strain evidence="1 4">FAM18172</strain>
        <strain evidence="2 3">FAM6012</strain>
    </source>
</reference>
<gene>
    <name evidence="1" type="ORF">FAM18172_02932</name>
    <name evidence="2" type="ORF">FAM6012_00199</name>
</gene>
<sequence length="71" mass="8228">MLGVIMTIKQNNHRYQITMTPEERRQLQFLCEVTNERPSALIRRLIATETTLTKAGFLPTSKSFKEKVKSC</sequence>
<dbReference type="AlphaFoldDB" id="A0A422M384"/>
<protein>
    <submittedName>
        <fullName evidence="1">Uncharacterized protein</fullName>
    </submittedName>
</protein>